<evidence type="ECO:0000256" key="2">
    <source>
        <dbReference type="ARBA" id="ARBA00023157"/>
    </source>
</evidence>
<dbReference type="Proteomes" id="UP001501556">
    <property type="component" value="Unassembled WGS sequence"/>
</dbReference>
<dbReference type="Pfam" id="PF18962">
    <property type="entry name" value="Por_Secre_tail"/>
    <property type="match status" value="1"/>
</dbReference>
<dbReference type="Gene3D" id="2.60.40.10">
    <property type="entry name" value="Immunoglobulins"/>
    <property type="match status" value="1"/>
</dbReference>
<dbReference type="InterPro" id="IPR006558">
    <property type="entry name" value="LamG-like"/>
</dbReference>
<dbReference type="EMBL" id="BAABDI010000001">
    <property type="protein sequence ID" value="GAA3959116.1"/>
    <property type="molecule type" value="Genomic_DNA"/>
</dbReference>
<feature type="signal peptide" evidence="3">
    <location>
        <begin position="1"/>
        <end position="35"/>
    </location>
</feature>
<evidence type="ECO:0000256" key="1">
    <source>
        <dbReference type="ARBA" id="ARBA00022729"/>
    </source>
</evidence>
<evidence type="ECO:0000313" key="5">
    <source>
        <dbReference type="EMBL" id="GAA3959116.1"/>
    </source>
</evidence>
<reference evidence="6" key="1">
    <citation type="journal article" date="2019" name="Int. J. Syst. Evol. Microbiol.">
        <title>The Global Catalogue of Microorganisms (GCM) 10K type strain sequencing project: providing services to taxonomists for standard genome sequencing and annotation.</title>
        <authorList>
            <consortium name="The Broad Institute Genomics Platform"/>
            <consortium name="The Broad Institute Genome Sequencing Center for Infectious Disease"/>
            <person name="Wu L."/>
            <person name="Ma J."/>
        </authorList>
    </citation>
    <scope>NUCLEOTIDE SEQUENCE [LARGE SCALE GENOMIC DNA]</scope>
    <source>
        <strain evidence="6">JCM 17217</strain>
    </source>
</reference>
<dbReference type="SUPFAM" id="SSF49899">
    <property type="entry name" value="Concanavalin A-like lectins/glucanases"/>
    <property type="match status" value="1"/>
</dbReference>
<accession>A0ABP7P4T1</accession>
<keyword evidence="2" id="KW-1015">Disulfide bond</keyword>
<keyword evidence="1 3" id="KW-0732">Signal</keyword>
<feature type="chain" id="PRO_5045156659" description="LamG-like jellyroll fold domain-containing protein" evidence="3">
    <location>
        <begin position="36"/>
        <end position="1156"/>
    </location>
</feature>
<proteinExistence type="predicted"/>
<gene>
    <name evidence="5" type="ORF">GCM10022407_02870</name>
</gene>
<evidence type="ECO:0000259" key="4">
    <source>
        <dbReference type="SMART" id="SM00560"/>
    </source>
</evidence>
<dbReference type="InterPro" id="IPR013783">
    <property type="entry name" value="Ig-like_fold"/>
</dbReference>
<dbReference type="Gene3D" id="2.60.120.200">
    <property type="match status" value="1"/>
</dbReference>
<protein>
    <recommendedName>
        <fullName evidence="4">LamG-like jellyroll fold domain-containing protein</fullName>
    </recommendedName>
</protein>
<evidence type="ECO:0000256" key="3">
    <source>
        <dbReference type="SAM" id="SignalP"/>
    </source>
</evidence>
<dbReference type="Pfam" id="PF13385">
    <property type="entry name" value="Laminin_G_3"/>
    <property type="match status" value="1"/>
</dbReference>
<evidence type="ECO:0000313" key="6">
    <source>
        <dbReference type="Proteomes" id="UP001501556"/>
    </source>
</evidence>
<dbReference type="InterPro" id="IPR026444">
    <property type="entry name" value="Secre_tail"/>
</dbReference>
<keyword evidence="6" id="KW-1185">Reference proteome</keyword>
<dbReference type="SMART" id="SM00560">
    <property type="entry name" value="LamGL"/>
    <property type="match status" value="1"/>
</dbReference>
<dbReference type="NCBIfam" id="TIGR04183">
    <property type="entry name" value="Por_Secre_tail"/>
    <property type="match status" value="1"/>
</dbReference>
<dbReference type="InterPro" id="IPR013320">
    <property type="entry name" value="ConA-like_dom_sf"/>
</dbReference>
<sequence>MFMKHFSFFNSWQTALGRGCRWAALLLAAPLATLAANPTLRIQALGSLSGNPDVTAFVDQVEIVRVSDGMVMAGAVANPGFETNGLAAGQFSYTTGGAAWTFNNRSGISRSGGGFGPTAPQGDAVAFLQSGSGIDGLAEQILTLADGVYQVRFLTAQRTNCCGGTYDQRLSVLINGTSVGMVQPPSATSFVTFTSNTFVVGSPNNALAFDGVNDIVRSTSNLPATSEFTLEGWVNPAAFSGSLDGFVLTDGFPTGAMHCQFYGNNLGFSIAGNNPTDVISASALPTGRWSHVAVVYSATAKTLRIYVNGVLNTSASYTTAIPIAALPYSLGGWFDGAGSQRFFNGRYDDVRMYSTALTQAQVQADMFSSTPTGAGLITAANCDQGIAGGNNTSITTLNGIGTLTNFARTGTTSNFVRSFPTITSLTPTSGPRGSSVLIAGTNLMDATEFKFNGTAVAPFTAPTDDFAATVTVPATATTGPVSTASATLTTFTGPAFAVVTDLVVSTGTQLSPTPIPAGTYFSITVTGTGNAVLAGNVSVTSSFTVQPGGGLSDGCSIISGAGSFTLGAGSILGICNAAGITSSGATGSVQVTGTRSFSTAANYGYNTAALVTGNGLPATVSSLAINTAGNVTLSNPVAVTAAVGVGGAGNLLLNGNGLTLLSSAAGTALARNSSTGVVVGTATVQRFISSANTGLGYRHYSAPVSGSTVSDLTTAGFTPEISQGDAYNASATPGTVSPFPTVFAYDQSRVTLANTYTPFDRGFVVPSASNPQIDLTLTVGRGYAVNIAGTRLVDFVGTLNTGPVTRTLARNAAGSVNESEAGWQLVGNPYPAPLDYSLVAPADRAGLDGAMYVFESASQFNGTYRSYVNGLPAANRFVGTAQGFFVRVSSGQNAGTLTFRNGQRVTDATLQVPFRRDAADARPLVQLDLRGATGAADAFYAYAETGATPAFDAAFDARKLPNTTGLNLASLASTGEALSIDGRPAFTAATVLPLTVGVPAAGTYTLTAAALTNLPAGLDAFLTDAATGQTINLSQQPTYAFSVSPTQAALLTSRFTLAFAARSVLATAQALTAANVTLYPNPAHEQFTVLVPAVAGATAVQAELLNALGQVVRRQSAPLAATGARFAVQTAGLAAGVYTLRLHAGGATLAKRVIVQ</sequence>
<feature type="domain" description="LamG-like jellyroll fold" evidence="4">
    <location>
        <begin position="226"/>
        <end position="360"/>
    </location>
</feature>
<dbReference type="SUPFAM" id="SSF81296">
    <property type="entry name" value="E set domains"/>
    <property type="match status" value="1"/>
</dbReference>
<name>A0ABP7P4T1_9BACT</name>
<organism evidence="5 6">
    <name type="scientific">Hymenobacter antarcticus</name>
    <dbReference type="NCBI Taxonomy" id="486270"/>
    <lineage>
        <taxon>Bacteria</taxon>
        <taxon>Pseudomonadati</taxon>
        <taxon>Bacteroidota</taxon>
        <taxon>Cytophagia</taxon>
        <taxon>Cytophagales</taxon>
        <taxon>Hymenobacteraceae</taxon>
        <taxon>Hymenobacter</taxon>
    </lineage>
</organism>
<comment type="caution">
    <text evidence="5">The sequence shown here is derived from an EMBL/GenBank/DDBJ whole genome shotgun (WGS) entry which is preliminary data.</text>
</comment>
<dbReference type="InterPro" id="IPR014756">
    <property type="entry name" value="Ig_E-set"/>
</dbReference>